<keyword evidence="6" id="KW-0418">Kinase</keyword>
<evidence type="ECO:0000259" key="12">
    <source>
        <dbReference type="Pfam" id="PF02518"/>
    </source>
</evidence>
<feature type="transmembrane region" description="Helical" evidence="11">
    <location>
        <begin position="169"/>
        <end position="188"/>
    </location>
</feature>
<feature type="transmembrane region" description="Helical" evidence="11">
    <location>
        <begin position="134"/>
        <end position="157"/>
    </location>
</feature>
<keyword evidence="16" id="KW-1185">Reference proteome</keyword>
<evidence type="ECO:0000256" key="2">
    <source>
        <dbReference type="ARBA" id="ARBA00022475"/>
    </source>
</evidence>
<feature type="transmembrane region" description="Helical" evidence="11">
    <location>
        <begin position="107"/>
        <end position="128"/>
    </location>
</feature>
<protein>
    <recommendedName>
        <fullName evidence="17">Histidine kinase</fullName>
    </recommendedName>
</protein>
<evidence type="ECO:0008006" key="17">
    <source>
        <dbReference type="Google" id="ProtNLM"/>
    </source>
</evidence>
<evidence type="ECO:0000256" key="9">
    <source>
        <dbReference type="ARBA" id="ARBA00023012"/>
    </source>
</evidence>
<evidence type="ECO:0000256" key="11">
    <source>
        <dbReference type="SAM" id="Phobius"/>
    </source>
</evidence>
<evidence type="ECO:0000313" key="15">
    <source>
        <dbReference type="EMBL" id="ONN28061.1"/>
    </source>
</evidence>
<dbReference type="InterPro" id="IPR011620">
    <property type="entry name" value="Sig_transdc_His_kinase_LytS_TM"/>
</dbReference>
<dbReference type="InterPro" id="IPR036890">
    <property type="entry name" value="HATPase_C_sf"/>
</dbReference>
<evidence type="ECO:0000256" key="6">
    <source>
        <dbReference type="ARBA" id="ARBA00022777"/>
    </source>
</evidence>
<accession>A0ABX3ILN4</accession>
<proteinExistence type="predicted"/>
<dbReference type="PANTHER" id="PTHR34220">
    <property type="entry name" value="SENSOR HISTIDINE KINASE YPDA"/>
    <property type="match status" value="1"/>
</dbReference>
<feature type="domain" description="Signal transduction histidine kinase 5TM receptor LytS transmembrane region" evidence="14">
    <location>
        <begin position="39"/>
        <end position="189"/>
    </location>
</feature>
<evidence type="ECO:0000259" key="14">
    <source>
        <dbReference type="Pfam" id="PF07694"/>
    </source>
</evidence>
<keyword evidence="3" id="KW-0808">Transferase</keyword>
<evidence type="ECO:0000256" key="8">
    <source>
        <dbReference type="ARBA" id="ARBA00022989"/>
    </source>
</evidence>
<reference evidence="15 16" key="1">
    <citation type="submission" date="2015-06" db="EMBL/GenBank/DDBJ databases">
        <title>Genome sequencing of Thermotogales isolates from hydrothermal vents.</title>
        <authorList>
            <person name="Haverkamp T.H."/>
            <person name="Kublanov I.V."/>
            <person name="Nesbo C.L."/>
        </authorList>
    </citation>
    <scope>NUCLEOTIDE SEQUENCE [LARGE SCALE GENOMIC DNA]</scope>
    <source>
        <strain evidence="16">ik275mar</strain>
    </source>
</reference>
<feature type="transmembrane region" description="Helical" evidence="11">
    <location>
        <begin position="42"/>
        <end position="64"/>
    </location>
</feature>
<evidence type="ECO:0000256" key="3">
    <source>
        <dbReference type="ARBA" id="ARBA00022679"/>
    </source>
</evidence>
<sequence>MSITNALINLLSRLSLLIVIMYMILTLYNTRSLFIKLIKSHNAILLGILGAIFGIIGTYLGIWYKGAIINYRDVGVIFTSLIGGFPSAFIAGGIASAHRLFLGGISAIPCAIGTFLSGIIAASIHYLTHGNPSIITIFFTASFAETVHLAIARYMIFPESLAIDITHKIFIPMVVVNTFGVTLLATMFKNFEWQMQLVSKITTNWFISIFEELIGTINTKNSEQNISKICQIIAQNSPVDGVFVTSQNSIISKYPEDLNLEIDYKKSIKSKKILKFFKNGTWYIVFPITIGDDTAGTLIFFSKDKMKEVHIFFGKKIVHILSLVFSIQKAVIEAKLAKEAQLREFTSKLSPHFLFNTLSTVRYFSNVEPKKSVECIDKLSELLRYIYERKDKLTTLESEINAIENYLGIMKMRYPEILEYKINCPKIDVKIPPFIFQPVIENAIKYGRKNNKIKIEISCHINEDRIRIEIRDHGPGIDKITMGTGLKLVSERLKLIYNNQASLLFENSNGLKVIFDLPAR</sequence>
<dbReference type="Proteomes" id="UP000242616">
    <property type="component" value="Unassembled WGS sequence"/>
</dbReference>
<dbReference type="PANTHER" id="PTHR34220:SF7">
    <property type="entry name" value="SENSOR HISTIDINE KINASE YPDA"/>
    <property type="match status" value="1"/>
</dbReference>
<evidence type="ECO:0000256" key="5">
    <source>
        <dbReference type="ARBA" id="ARBA00022741"/>
    </source>
</evidence>
<evidence type="ECO:0000256" key="7">
    <source>
        <dbReference type="ARBA" id="ARBA00022840"/>
    </source>
</evidence>
<gene>
    <name evidence="15" type="ORF">XJ44_00515</name>
</gene>
<comment type="subcellular location">
    <subcellularLocation>
        <location evidence="1">Cell membrane</location>
        <topology evidence="1">Multi-pass membrane protein</topology>
    </subcellularLocation>
</comment>
<keyword evidence="2" id="KW-1003">Cell membrane</keyword>
<keyword evidence="10 11" id="KW-0472">Membrane</keyword>
<keyword evidence="4 11" id="KW-0812">Transmembrane</keyword>
<dbReference type="Pfam" id="PF02518">
    <property type="entry name" value="HATPase_c"/>
    <property type="match status" value="1"/>
</dbReference>
<dbReference type="Pfam" id="PF06580">
    <property type="entry name" value="His_kinase"/>
    <property type="match status" value="1"/>
</dbReference>
<keyword evidence="5" id="KW-0547">Nucleotide-binding</keyword>
<evidence type="ECO:0000256" key="4">
    <source>
        <dbReference type="ARBA" id="ARBA00022692"/>
    </source>
</evidence>
<name>A0ABX3ILN4_9BACT</name>
<dbReference type="EMBL" id="LBFC01000002">
    <property type="protein sequence ID" value="ONN28061.1"/>
    <property type="molecule type" value="Genomic_DNA"/>
</dbReference>
<dbReference type="InterPro" id="IPR050640">
    <property type="entry name" value="Bact_2-comp_sensor_kinase"/>
</dbReference>
<keyword evidence="7" id="KW-0067">ATP-binding</keyword>
<evidence type="ECO:0000256" key="1">
    <source>
        <dbReference type="ARBA" id="ARBA00004651"/>
    </source>
</evidence>
<keyword evidence="9" id="KW-0902">Two-component regulatory system</keyword>
<dbReference type="InterPro" id="IPR010559">
    <property type="entry name" value="Sig_transdc_His_kin_internal"/>
</dbReference>
<comment type="caution">
    <text evidence="15">The sequence shown here is derived from an EMBL/GenBank/DDBJ whole genome shotgun (WGS) entry which is preliminary data.</text>
</comment>
<feature type="domain" description="Signal transduction histidine kinase internal region" evidence="13">
    <location>
        <begin position="340"/>
        <end position="416"/>
    </location>
</feature>
<evidence type="ECO:0000256" key="10">
    <source>
        <dbReference type="ARBA" id="ARBA00023136"/>
    </source>
</evidence>
<dbReference type="InterPro" id="IPR003594">
    <property type="entry name" value="HATPase_dom"/>
</dbReference>
<dbReference type="SUPFAM" id="SSF55874">
    <property type="entry name" value="ATPase domain of HSP90 chaperone/DNA topoisomerase II/histidine kinase"/>
    <property type="match status" value="1"/>
</dbReference>
<feature type="transmembrane region" description="Helical" evidence="11">
    <location>
        <begin position="6"/>
        <end position="30"/>
    </location>
</feature>
<dbReference type="Pfam" id="PF07694">
    <property type="entry name" value="5TM-5TMR_LYT"/>
    <property type="match status" value="1"/>
</dbReference>
<feature type="domain" description="Histidine kinase/HSP90-like ATPase" evidence="12">
    <location>
        <begin position="435"/>
        <end position="479"/>
    </location>
</feature>
<evidence type="ECO:0000259" key="13">
    <source>
        <dbReference type="Pfam" id="PF06580"/>
    </source>
</evidence>
<evidence type="ECO:0000313" key="16">
    <source>
        <dbReference type="Proteomes" id="UP000242616"/>
    </source>
</evidence>
<keyword evidence="8 11" id="KW-1133">Transmembrane helix</keyword>
<feature type="transmembrane region" description="Helical" evidence="11">
    <location>
        <begin position="76"/>
        <end position="95"/>
    </location>
</feature>
<dbReference type="Gene3D" id="3.30.565.10">
    <property type="entry name" value="Histidine kinase-like ATPase, C-terminal domain"/>
    <property type="match status" value="1"/>
</dbReference>
<organism evidence="15 16">
    <name type="scientific">Thermosipho affectus</name>
    <dbReference type="NCBI Taxonomy" id="660294"/>
    <lineage>
        <taxon>Bacteria</taxon>
        <taxon>Thermotogati</taxon>
        <taxon>Thermotogota</taxon>
        <taxon>Thermotogae</taxon>
        <taxon>Thermotogales</taxon>
        <taxon>Fervidobacteriaceae</taxon>
        <taxon>Thermosipho</taxon>
    </lineage>
</organism>